<dbReference type="STRING" id="1433126.BN938_2835"/>
<evidence type="ECO:0000313" key="2">
    <source>
        <dbReference type="Proteomes" id="UP000027616"/>
    </source>
</evidence>
<name>A0A060RB81_9BACT</name>
<evidence type="ECO:0000313" key="1">
    <source>
        <dbReference type="EMBL" id="CDN32901.1"/>
    </source>
</evidence>
<dbReference type="Proteomes" id="UP000027616">
    <property type="component" value="Chromosome I"/>
</dbReference>
<dbReference type="KEGG" id="rbc:BN938_2835"/>
<dbReference type="EMBL" id="HG934468">
    <property type="protein sequence ID" value="CDN32901.1"/>
    <property type="molecule type" value="Genomic_DNA"/>
</dbReference>
<dbReference type="eggNOG" id="ENOG5032W49">
    <property type="taxonomic scope" value="Bacteria"/>
</dbReference>
<accession>A0A060RB81</accession>
<dbReference type="HOGENOM" id="CLU_1198686_0_0_10"/>
<organism evidence="1 2">
    <name type="scientific">Mucinivorans hirudinis</name>
    <dbReference type="NCBI Taxonomy" id="1433126"/>
    <lineage>
        <taxon>Bacteria</taxon>
        <taxon>Pseudomonadati</taxon>
        <taxon>Bacteroidota</taxon>
        <taxon>Bacteroidia</taxon>
        <taxon>Bacteroidales</taxon>
        <taxon>Rikenellaceae</taxon>
        <taxon>Mucinivorans</taxon>
    </lineage>
</organism>
<sequence>MIECKVTEVGEDLIRYTVEEINYSVDKNKVEKIEFKNGKILVFQHSMFGEENYQGQRKNALKLGFLSPLGGVTTIFYERSLKPGASLEFGLGIIGMGVQVMKGVSGVGFKAGYKFIKSPAYYQRGQRYTHILRGSYIKPELSIASYGYDNYYYFIDGREKHRVNYTSVAALVTFGNQWVFNNSFLVDVFVGVGYGYSTGGGGGYNFMHSLAPSSFPVAGTAGIKIGLLFGN</sequence>
<reference evidence="1 2" key="1">
    <citation type="journal article" date="2015" name="Genome Announc.">
        <title>Complete Genome Sequence of the Novel Leech Symbiont Mucinivorans hirudinis M3T.</title>
        <authorList>
            <person name="Nelson M.C."/>
            <person name="Bomar L."/>
            <person name="Graf J."/>
        </authorList>
    </citation>
    <scope>NUCLEOTIDE SEQUENCE [LARGE SCALE GENOMIC DNA]</scope>
    <source>
        <strain evidence="2">M3</strain>
    </source>
</reference>
<keyword evidence="2" id="KW-1185">Reference proteome</keyword>
<dbReference type="AlphaFoldDB" id="A0A060RB81"/>
<proteinExistence type="predicted"/>
<evidence type="ECO:0008006" key="3">
    <source>
        <dbReference type="Google" id="ProtNLM"/>
    </source>
</evidence>
<protein>
    <recommendedName>
        <fullName evidence="3">DUF3575 domain-containing protein</fullName>
    </recommendedName>
</protein>
<gene>
    <name evidence="1" type="ORF">BN938_2835</name>
</gene>